<evidence type="ECO:0000313" key="20">
    <source>
        <dbReference type="EMBL" id="GAV05830.1"/>
    </source>
</evidence>
<dbReference type="Gene3D" id="3.10.250.10">
    <property type="entry name" value="SRCR-like domain"/>
    <property type="match status" value="1"/>
</dbReference>
<feature type="disulfide bond" evidence="13">
    <location>
        <begin position="847"/>
        <end position="862"/>
    </location>
</feature>
<comment type="subcellular location">
    <subcellularLocation>
        <location evidence="1">Membrane</location>
        <topology evidence="1">Single-pass type II membrane protein</topology>
    </subcellularLocation>
</comment>
<dbReference type="PROSITE" id="PS01209">
    <property type="entry name" value="LDLRA_1"/>
    <property type="match status" value="2"/>
</dbReference>
<evidence type="ECO:0000256" key="9">
    <source>
        <dbReference type="ARBA" id="ARBA00023136"/>
    </source>
</evidence>
<reference evidence="20 21" key="1">
    <citation type="journal article" date="2016" name="Nat. Commun.">
        <title>Extremotolerant tardigrade genome and improved radiotolerance of human cultured cells by tardigrade-unique protein.</title>
        <authorList>
            <person name="Hashimoto T."/>
            <person name="Horikawa D.D."/>
            <person name="Saito Y."/>
            <person name="Kuwahara H."/>
            <person name="Kozuka-Hata H."/>
            <person name="Shin-I T."/>
            <person name="Minakuchi Y."/>
            <person name="Ohishi K."/>
            <person name="Motoyama A."/>
            <person name="Aizu T."/>
            <person name="Enomoto A."/>
            <person name="Kondo K."/>
            <person name="Tanaka S."/>
            <person name="Hara Y."/>
            <person name="Koshikawa S."/>
            <person name="Sagara H."/>
            <person name="Miura T."/>
            <person name="Yokobori S."/>
            <person name="Miyagawa K."/>
            <person name="Suzuki Y."/>
            <person name="Kubo T."/>
            <person name="Oyama M."/>
            <person name="Kohara Y."/>
            <person name="Fujiyama A."/>
            <person name="Arakawa K."/>
            <person name="Katayama T."/>
            <person name="Toyoda A."/>
            <person name="Kunieda T."/>
        </authorList>
    </citation>
    <scope>NUCLEOTIDE SEQUENCE [LARGE SCALE GENOMIC DNA]</scope>
    <source>
        <strain evidence="20 21">YOKOZUNA-1</strain>
    </source>
</reference>
<evidence type="ECO:0000259" key="19">
    <source>
        <dbReference type="PROSITE" id="PS50287"/>
    </source>
</evidence>
<dbReference type="OrthoDB" id="9990982at2759"/>
<evidence type="ECO:0000313" key="21">
    <source>
        <dbReference type="Proteomes" id="UP000186922"/>
    </source>
</evidence>
<feature type="compositionally biased region" description="Low complexity" evidence="15">
    <location>
        <begin position="1320"/>
        <end position="1336"/>
    </location>
</feature>
<evidence type="ECO:0000256" key="16">
    <source>
        <dbReference type="SAM" id="Phobius"/>
    </source>
</evidence>
<keyword evidence="12" id="KW-0325">Glycoprotein</keyword>
<feature type="domain" description="SRCR" evidence="19">
    <location>
        <begin position="976"/>
        <end position="1085"/>
    </location>
</feature>
<dbReference type="InterPro" id="IPR036772">
    <property type="entry name" value="SRCR-like_dom_sf"/>
</dbReference>
<evidence type="ECO:0000259" key="18">
    <source>
        <dbReference type="PROSITE" id="PS50240"/>
    </source>
</evidence>
<feature type="disulfide bond" evidence="13">
    <location>
        <begin position="1604"/>
        <end position="1619"/>
    </location>
</feature>
<dbReference type="Pfam" id="PF00057">
    <property type="entry name" value="Ldl_recept_a"/>
    <property type="match status" value="6"/>
</dbReference>
<dbReference type="SUPFAM" id="SSF50494">
    <property type="entry name" value="Trypsin-like serine proteases"/>
    <property type="match status" value="2"/>
</dbReference>
<evidence type="ECO:0000256" key="11">
    <source>
        <dbReference type="ARBA" id="ARBA00023170"/>
    </source>
</evidence>
<evidence type="ECO:0000256" key="15">
    <source>
        <dbReference type="SAM" id="MobiDB-lite"/>
    </source>
</evidence>
<keyword evidence="7" id="KW-0735">Signal-anchor</keyword>
<keyword evidence="11" id="KW-0675">Receptor</keyword>
<dbReference type="SMART" id="SM00202">
    <property type="entry name" value="SR"/>
    <property type="match status" value="1"/>
</dbReference>
<dbReference type="CDD" id="cd00112">
    <property type="entry name" value="LDLa"/>
    <property type="match status" value="8"/>
</dbReference>
<feature type="domain" description="Peptidase S1" evidence="18">
    <location>
        <begin position="1763"/>
        <end position="1983"/>
    </location>
</feature>
<feature type="compositionally biased region" description="Basic and acidic residues" evidence="15">
    <location>
        <begin position="1337"/>
        <end position="1346"/>
    </location>
</feature>
<dbReference type="GO" id="GO:0043235">
    <property type="term" value="C:receptor complex"/>
    <property type="evidence" value="ECO:0007669"/>
    <property type="project" value="TreeGrafter"/>
</dbReference>
<dbReference type="EMBL" id="BDGG01000012">
    <property type="protein sequence ID" value="GAV05830.1"/>
    <property type="molecule type" value="Genomic_DNA"/>
</dbReference>
<dbReference type="GO" id="GO:0006898">
    <property type="term" value="P:receptor-mediated endocytosis"/>
    <property type="evidence" value="ECO:0007669"/>
    <property type="project" value="TreeGrafter"/>
</dbReference>
<comment type="caution">
    <text evidence="20">The sequence shown here is derived from an EMBL/GenBank/DDBJ whole genome shotgun (WGS) entry which is preliminary data.</text>
</comment>
<keyword evidence="3 16" id="KW-0812">Transmembrane</keyword>
<proteinExistence type="predicted"/>
<feature type="disulfide bond" evidence="13">
    <location>
        <begin position="807"/>
        <end position="822"/>
    </location>
</feature>
<feature type="disulfide bond" evidence="13">
    <location>
        <begin position="1514"/>
        <end position="1532"/>
    </location>
</feature>
<feature type="disulfide bond" evidence="13">
    <location>
        <begin position="960"/>
        <end position="978"/>
    </location>
</feature>
<name>A0A1D1VWJ2_RAMVA</name>
<keyword evidence="2" id="KW-0645">Protease</keyword>
<feature type="region of interest" description="Disordered" evidence="15">
    <location>
        <begin position="715"/>
        <end position="736"/>
    </location>
</feature>
<dbReference type="SUPFAM" id="SSF57424">
    <property type="entry name" value="LDL receptor-like module"/>
    <property type="match status" value="7"/>
</dbReference>
<dbReference type="Gene3D" id="3.30.70.960">
    <property type="entry name" value="SEA domain"/>
    <property type="match status" value="1"/>
</dbReference>
<feature type="disulfide bond" evidence="14">
    <location>
        <begin position="1709"/>
        <end position="1719"/>
    </location>
</feature>
<keyword evidence="8 16" id="KW-1133">Transmembrane helix</keyword>
<keyword evidence="10 14" id="KW-1015">Disulfide bond</keyword>
<dbReference type="PANTHER" id="PTHR22722">
    <property type="entry name" value="LOW-DENSITY LIPOPROTEIN RECEPTOR-RELATED PROTEIN 2-RELATED"/>
    <property type="match status" value="1"/>
</dbReference>
<gene>
    <name evidence="20" type="primary">RvY_15901-1</name>
    <name evidence="20" type="synonym">RvY_15901.1</name>
    <name evidence="20" type="ORF">RvY_15901</name>
</gene>
<dbReference type="Pfam" id="PF00089">
    <property type="entry name" value="Trypsin"/>
    <property type="match status" value="2"/>
</dbReference>
<dbReference type="GO" id="GO:0042562">
    <property type="term" value="F:hormone binding"/>
    <property type="evidence" value="ECO:0007669"/>
    <property type="project" value="TreeGrafter"/>
</dbReference>
<dbReference type="STRING" id="947166.A0A1D1VWJ2"/>
<evidence type="ECO:0000256" key="10">
    <source>
        <dbReference type="ARBA" id="ARBA00023157"/>
    </source>
</evidence>
<dbReference type="GO" id="GO:0006508">
    <property type="term" value="P:proteolysis"/>
    <property type="evidence" value="ECO:0007669"/>
    <property type="project" value="UniProtKB-KW"/>
</dbReference>
<evidence type="ECO:0000256" key="12">
    <source>
        <dbReference type="ARBA" id="ARBA00023180"/>
    </source>
</evidence>
<dbReference type="GO" id="GO:0016324">
    <property type="term" value="C:apical plasma membrane"/>
    <property type="evidence" value="ECO:0007669"/>
    <property type="project" value="TreeGrafter"/>
</dbReference>
<evidence type="ECO:0000256" key="3">
    <source>
        <dbReference type="ARBA" id="ARBA00022692"/>
    </source>
</evidence>
<dbReference type="Pfam" id="PF15494">
    <property type="entry name" value="SRCR_2"/>
    <property type="match status" value="1"/>
</dbReference>
<organism evidence="20 21">
    <name type="scientific">Ramazzottius varieornatus</name>
    <name type="common">Water bear</name>
    <name type="synonym">Tardigrade</name>
    <dbReference type="NCBI Taxonomy" id="947166"/>
    <lineage>
        <taxon>Eukaryota</taxon>
        <taxon>Metazoa</taxon>
        <taxon>Ecdysozoa</taxon>
        <taxon>Tardigrada</taxon>
        <taxon>Eutardigrada</taxon>
        <taxon>Parachela</taxon>
        <taxon>Hypsibioidea</taxon>
        <taxon>Ramazzottiidae</taxon>
        <taxon>Ramazzottius</taxon>
    </lineage>
</organism>
<evidence type="ECO:0000256" key="1">
    <source>
        <dbReference type="ARBA" id="ARBA00004606"/>
    </source>
</evidence>
<dbReference type="PRINTS" id="PR00261">
    <property type="entry name" value="LDLRECEPTOR"/>
</dbReference>
<evidence type="ECO:0000256" key="6">
    <source>
        <dbReference type="ARBA" id="ARBA00022825"/>
    </source>
</evidence>
<feature type="domain" description="SEA" evidence="17">
    <location>
        <begin position="299"/>
        <end position="414"/>
    </location>
</feature>
<dbReference type="PANTHER" id="PTHR22722:SF12">
    <property type="entry name" value="EGF-LIKE DOMAIN-CONTAINING PROTEIN"/>
    <property type="match status" value="1"/>
</dbReference>
<dbReference type="SMART" id="SM00020">
    <property type="entry name" value="Tryp_SPc"/>
    <property type="match status" value="1"/>
</dbReference>
<feature type="compositionally biased region" description="Pro residues" evidence="15">
    <location>
        <begin position="1352"/>
        <end position="1368"/>
    </location>
</feature>
<dbReference type="InterPro" id="IPR036364">
    <property type="entry name" value="SEA_dom_sf"/>
</dbReference>
<evidence type="ECO:0000256" key="8">
    <source>
        <dbReference type="ARBA" id="ARBA00022989"/>
    </source>
</evidence>
<feature type="domain" description="Peptidase S1" evidence="18">
    <location>
        <begin position="1120"/>
        <end position="1308"/>
    </location>
</feature>
<feature type="region of interest" description="Disordered" evidence="15">
    <location>
        <begin position="1320"/>
        <end position="1383"/>
    </location>
</feature>
<accession>A0A1D1VWJ2</accession>
<dbReference type="InterPro" id="IPR001190">
    <property type="entry name" value="SRCR"/>
</dbReference>
<dbReference type="InterPro" id="IPR009003">
    <property type="entry name" value="Peptidase_S1_PA"/>
</dbReference>
<dbReference type="PROSITE" id="PS50068">
    <property type="entry name" value="LDLRA_2"/>
    <property type="match status" value="7"/>
</dbReference>
<dbReference type="InterPro" id="IPR002172">
    <property type="entry name" value="LDrepeatLR_classA_rpt"/>
</dbReference>
<keyword evidence="6" id="KW-0720">Serine protease</keyword>
<dbReference type="Gene3D" id="4.10.400.10">
    <property type="entry name" value="Low-density Lipoprotein Receptor"/>
    <property type="match status" value="8"/>
</dbReference>
<evidence type="ECO:0000256" key="5">
    <source>
        <dbReference type="ARBA" id="ARBA00022801"/>
    </source>
</evidence>
<dbReference type="SMART" id="SM00192">
    <property type="entry name" value="LDLa"/>
    <property type="match status" value="9"/>
</dbReference>
<dbReference type="InterPro" id="IPR036055">
    <property type="entry name" value="LDL_receptor-like_sf"/>
</dbReference>
<feature type="disulfide bond" evidence="14">
    <location>
        <begin position="1023"/>
        <end position="1084"/>
    </location>
</feature>
<feature type="compositionally biased region" description="Basic and acidic residues" evidence="15">
    <location>
        <begin position="721"/>
        <end position="735"/>
    </location>
</feature>
<keyword evidence="5" id="KW-0378">Hydrolase</keyword>
<dbReference type="SUPFAM" id="SSF56487">
    <property type="entry name" value="SRCR-like"/>
    <property type="match status" value="2"/>
</dbReference>
<dbReference type="Pfam" id="PF01390">
    <property type="entry name" value="SEA"/>
    <property type="match status" value="1"/>
</dbReference>
<keyword evidence="4" id="KW-0677">Repeat</keyword>
<dbReference type="InterPro" id="IPR051221">
    <property type="entry name" value="LDLR-related"/>
</dbReference>
<evidence type="ECO:0000256" key="2">
    <source>
        <dbReference type="ARBA" id="ARBA00022670"/>
    </source>
</evidence>
<dbReference type="InterPro" id="IPR001254">
    <property type="entry name" value="Trypsin_dom"/>
</dbReference>
<feature type="disulfide bond" evidence="13">
    <location>
        <begin position="935"/>
        <end position="950"/>
    </location>
</feature>
<sequence>MLKFHPAAKMKDKPIVPTSIVTSLKPDGTVMNPAFQTVDIDGLSSQINGSTYGSYHTLSNDNYPTRSVSTVSPVSKTDVPGGQLNHTFLREATDPNANVYPEREAHYFGKSLPRVEKDPSAGHDGSRRSYSPTEDRELPTYYMPVNAHRKLLRGEILYVTKDTRKSKSKCWKRTLCIALIAAVLIIAVVIGSLSAVGIIFNPRNVEQRKDNLQALSVTSDGLRSAVDIEVQEIDKRVETSPSRLHPGSEREPKLISNSAGGINGVSEQAGHGRLPVDGSVTGTTQSTLELFQIGPVEGVPEAVEGELRILNMDFQMALADHKSWLYQYTANDLATYLTDIFIKAVNAENFNATRVISFRPGSVIAKFQALWNQAPANWDAVVTQVMNNHLDLNSNFIGNYLIDRGSLSIKSIFYTCRVDNGGCSHLCEFDLLEMKQYCLCPDNRYTLMNLTTCALTSGLSAVTTRTTPVTPSMTVPPLRPTETTIYTSLITSRALFTVENLNTTVSPGRNSDPSFLHLVPVNTAEVPREPGVVTGPSTMNHSSDHNAALVHYSIEESTTITTAVSAQQNTTSSTPSIGTTGGQGSTTLSPLSRYSTWWTVLSLLNQQQSTTSPSTTTSTTTVGVITLETTTEVLPLIERTGLTEDFPAHLLSSTPLPGLSHEAGGGHLDVHSVSTAMNTTNVTSEVGEPAVQSQISHENETFVGHVPPALIASTEPVEGSTTEHNEDVLESEDGHGTSTRALVETTMSTSGAVEHDVTEAPHHAMPSPDPNFVTLLHPVHPINSSACTSDQFHCVSEDRCISSLARCNGVSECEDRSDENECLDCGQNFRCSKEPGLSECIPVGLVCDGLQDCQNGRDEQSCTQNFCQASGMFQCVTGYCLENSSRCDGMGDCYAMGVPIDELNCLNSEQSYQCADAGHFMCTESRRCIPMEWRCNKRTDCLDDEDEKACSCPSGLTFACDGGGCINSHYRCDGVAQCADGYSDEVGCTRLEPSGLLEVQSDANDWFPVCSDNWVKNSADAVCSRLGYRPALSVFSLAAEVTNHSEFFWSSREFNATSPIQGQLRVFSTAGRCQNGNARAGVTCERFRCQLNANPADEAPAKLLSSIVKITFEGDPFIACNGYLVAPMWIVTSASCLTNRTAPLLRVAFQDQTIQAGVIEVLQHPQYVPIRMMHDRDFALLRLSNSVPASVLPHCLPSENVLPRQCKLIRLHTNGSFSSHDLTSLPITECNEKNVYANLISGSMECWTVNVSVCDEDAVSPMLCETTEGGWELRGFLSYQHHCGFFYKKPLVMSNLTFAAKWMRSVVGPSLTNVVRDVPPAAATTPSSELSSSSEASHAEEHHESAAVDAHQPPPVGSHEPVPPPEPHQAPAAPAAHGAEHNLHGDADSISERAQINSKKALVMFGAPRVLQESNTTSIPAVLNVSFVSNISATLFDNVTTKAVTAAEAPLLTTIVSTPSTSTVPSVPFLTCPNGVLLLPEYLCDGIENCGDGWDENVANCMAMPCDQPTHQRCAGGRCVEAIAVCDGRSQCPINSTDEIGCKECDTTTHFRCLEGRCVSLSWMDDGVPDCLNGEDEASVGSCNSTTSYRCVYGGGCIPNEKVCDGVSDCPSNSDESDCVRVYHSYDTPSGVVGMRSRGSVWTPICHSGHSTGAEKQWGEKVCRELGYDFSNATNPEFSANITGFTISDHAPAEVDIYMTERNLTAGRCNNSEILAASCGSVERGNWNSNVTALDLAVAYRVPREEYRHIALLIHVKGALEPCIGTFLNARWLITSYECLTEVDSSLAPFDWVISTDPNSVTDDSLRFVRRFVAHPNAKFRVYFAQHDLVLVELMEDVNLTGGISKAGLVPISGPLPDSTCVTYGWLYDTVEIPGTKVQRKSQGRLYSWRTPLVPTAQCNQAGNYNGLVDASSQFCGGFRNATHRSPCMGRIDGAPVMCLNAGDRWEITGVRAFQPNCESSWVAPSVYTDVFQHRKWLGDIVGSGLLDK</sequence>
<evidence type="ECO:0000259" key="17">
    <source>
        <dbReference type="PROSITE" id="PS50024"/>
    </source>
</evidence>
<dbReference type="InterPro" id="IPR000082">
    <property type="entry name" value="SEA_dom"/>
</dbReference>
<dbReference type="InterPro" id="IPR023415">
    <property type="entry name" value="LDLR_class-A_CS"/>
</dbReference>
<dbReference type="Proteomes" id="UP000186922">
    <property type="component" value="Unassembled WGS sequence"/>
</dbReference>
<dbReference type="InterPro" id="IPR043504">
    <property type="entry name" value="Peptidase_S1_PA_chymotrypsin"/>
</dbReference>
<feature type="disulfide bond" evidence="13">
    <location>
        <begin position="1553"/>
        <end position="1571"/>
    </location>
</feature>
<feature type="transmembrane region" description="Helical" evidence="16">
    <location>
        <begin position="174"/>
        <end position="200"/>
    </location>
</feature>
<keyword evidence="9 16" id="KW-0472">Membrane</keyword>
<dbReference type="PROSITE" id="PS50287">
    <property type="entry name" value="SRCR_2"/>
    <property type="match status" value="2"/>
</dbReference>
<evidence type="ECO:0000256" key="7">
    <source>
        <dbReference type="ARBA" id="ARBA00022968"/>
    </source>
</evidence>
<dbReference type="PROSITE" id="PS50240">
    <property type="entry name" value="TRYPSIN_DOM"/>
    <property type="match status" value="2"/>
</dbReference>
<dbReference type="GO" id="GO:0004252">
    <property type="term" value="F:serine-type endopeptidase activity"/>
    <property type="evidence" value="ECO:0007669"/>
    <property type="project" value="InterPro"/>
</dbReference>
<dbReference type="PROSITE" id="PS50024">
    <property type="entry name" value="SEA"/>
    <property type="match status" value="1"/>
</dbReference>
<feature type="domain" description="SRCR" evidence="19">
    <location>
        <begin position="1620"/>
        <end position="1719"/>
    </location>
</feature>
<protein>
    <submittedName>
        <fullName evidence="20">Uncharacterized protein</fullName>
    </submittedName>
</protein>
<evidence type="ECO:0000256" key="14">
    <source>
        <dbReference type="PROSITE-ProRule" id="PRU00196"/>
    </source>
</evidence>
<dbReference type="Gene3D" id="2.40.10.10">
    <property type="entry name" value="Trypsin-like serine proteases"/>
    <property type="match status" value="3"/>
</dbReference>
<keyword evidence="21" id="KW-1185">Reference proteome</keyword>
<comment type="caution">
    <text evidence="14">Lacks conserved residue(s) required for the propagation of feature annotation.</text>
</comment>
<dbReference type="SUPFAM" id="SSF82671">
    <property type="entry name" value="SEA domain"/>
    <property type="match status" value="1"/>
</dbReference>
<evidence type="ECO:0000256" key="4">
    <source>
        <dbReference type="ARBA" id="ARBA00022737"/>
    </source>
</evidence>
<evidence type="ECO:0000256" key="13">
    <source>
        <dbReference type="PROSITE-ProRule" id="PRU00124"/>
    </source>
</evidence>
<feature type="region of interest" description="Disordered" evidence="15">
    <location>
        <begin position="111"/>
        <end position="136"/>
    </location>
</feature>